<evidence type="ECO:0000313" key="3">
    <source>
        <dbReference type="Proteomes" id="UP000265520"/>
    </source>
</evidence>
<feature type="non-terminal residue" evidence="2">
    <location>
        <position position="51"/>
    </location>
</feature>
<organism evidence="2 3">
    <name type="scientific">Trifolium medium</name>
    <dbReference type="NCBI Taxonomy" id="97028"/>
    <lineage>
        <taxon>Eukaryota</taxon>
        <taxon>Viridiplantae</taxon>
        <taxon>Streptophyta</taxon>
        <taxon>Embryophyta</taxon>
        <taxon>Tracheophyta</taxon>
        <taxon>Spermatophyta</taxon>
        <taxon>Magnoliopsida</taxon>
        <taxon>eudicotyledons</taxon>
        <taxon>Gunneridae</taxon>
        <taxon>Pentapetalae</taxon>
        <taxon>rosids</taxon>
        <taxon>fabids</taxon>
        <taxon>Fabales</taxon>
        <taxon>Fabaceae</taxon>
        <taxon>Papilionoideae</taxon>
        <taxon>50 kb inversion clade</taxon>
        <taxon>NPAAA clade</taxon>
        <taxon>Hologalegina</taxon>
        <taxon>IRL clade</taxon>
        <taxon>Trifolieae</taxon>
        <taxon>Trifolium</taxon>
    </lineage>
</organism>
<keyword evidence="3" id="KW-1185">Reference proteome</keyword>
<proteinExistence type="predicted"/>
<feature type="compositionally biased region" description="Basic and acidic residues" evidence="1">
    <location>
        <begin position="1"/>
        <end position="20"/>
    </location>
</feature>
<feature type="region of interest" description="Disordered" evidence="1">
    <location>
        <begin position="1"/>
        <end position="38"/>
    </location>
</feature>
<evidence type="ECO:0000313" key="2">
    <source>
        <dbReference type="EMBL" id="MCI88440.1"/>
    </source>
</evidence>
<protein>
    <recommendedName>
        <fullName evidence="4">CCHC-type domain-containing protein</fullName>
    </recommendedName>
</protein>
<dbReference type="AlphaFoldDB" id="A0A392VPS7"/>
<accession>A0A392VPS7</accession>
<evidence type="ECO:0008006" key="4">
    <source>
        <dbReference type="Google" id="ProtNLM"/>
    </source>
</evidence>
<name>A0A392VPS7_9FABA</name>
<dbReference type="EMBL" id="LXQA011193095">
    <property type="protein sequence ID" value="MCI88440.1"/>
    <property type="molecule type" value="Genomic_DNA"/>
</dbReference>
<dbReference type="Proteomes" id="UP000265520">
    <property type="component" value="Unassembled WGS sequence"/>
</dbReference>
<sequence length="51" mass="5689">MMNDKRGRGEDRGKPYDNKGKKIAGNNSGKDKKNGNGRCYKCGAPGHRFFE</sequence>
<reference evidence="2 3" key="1">
    <citation type="journal article" date="2018" name="Front. Plant Sci.">
        <title>Red Clover (Trifolium pratense) and Zigzag Clover (T. medium) - A Picture of Genomic Similarities and Differences.</title>
        <authorList>
            <person name="Dluhosova J."/>
            <person name="Istvanek J."/>
            <person name="Nedelnik J."/>
            <person name="Repkova J."/>
        </authorList>
    </citation>
    <scope>NUCLEOTIDE SEQUENCE [LARGE SCALE GENOMIC DNA]</scope>
    <source>
        <strain evidence="3">cv. 10/8</strain>
        <tissue evidence="2">Leaf</tissue>
    </source>
</reference>
<comment type="caution">
    <text evidence="2">The sequence shown here is derived from an EMBL/GenBank/DDBJ whole genome shotgun (WGS) entry which is preliminary data.</text>
</comment>
<evidence type="ECO:0000256" key="1">
    <source>
        <dbReference type="SAM" id="MobiDB-lite"/>
    </source>
</evidence>